<dbReference type="Gene3D" id="2.70.70.10">
    <property type="entry name" value="Glucose Permease (Domain IIA)"/>
    <property type="match status" value="1"/>
</dbReference>
<proteinExistence type="predicted"/>
<protein>
    <submittedName>
        <fullName evidence="4">M23 family metallopeptidase</fullName>
    </submittedName>
</protein>
<sequence>MKPTAPFKAIKGAFVALAGIATIAASPVLANNAASTAVDVSDAANRAQESSLNSGDTRFRQLFASWEALDAPETEGTVQPAISIPSRNPLDANYRLSSGYGMRTHPVLGRRKAHKGIDLAAPTGTPVYATADGVVTKAKWFSSYGLYISIDHSADLETRYAHLSKLAVEAGEYVEKGELIGYVGSTGRSTGPHLHYEVRIDGVAVDPMPYLVESETQMAINDATAEALDVSDTEEEEGQGGE</sequence>
<dbReference type="FunFam" id="2.70.70.10:FF:000006">
    <property type="entry name" value="M23 family peptidase"/>
    <property type="match status" value="1"/>
</dbReference>
<dbReference type="PANTHER" id="PTHR21666">
    <property type="entry name" value="PEPTIDASE-RELATED"/>
    <property type="match status" value="1"/>
</dbReference>
<dbReference type="InterPro" id="IPR050570">
    <property type="entry name" value="Cell_wall_metabolism_enzyme"/>
</dbReference>
<dbReference type="PANTHER" id="PTHR21666:SF289">
    <property type="entry name" value="L-ALA--D-GLU ENDOPEPTIDASE"/>
    <property type="match status" value="1"/>
</dbReference>
<feature type="chain" id="PRO_5032365674" evidence="2">
    <location>
        <begin position="31"/>
        <end position="242"/>
    </location>
</feature>
<dbReference type="EMBL" id="JABWTA010000001">
    <property type="protein sequence ID" value="NVE95254.1"/>
    <property type="molecule type" value="Genomic_DNA"/>
</dbReference>
<comment type="caution">
    <text evidence="4">The sequence shown here is derived from an EMBL/GenBank/DDBJ whole genome shotgun (WGS) entry which is preliminary data.</text>
</comment>
<evidence type="ECO:0000256" key="1">
    <source>
        <dbReference type="ARBA" id="ARBA00022729"/>
    </source>
</evidence>
<dbReference type="InterPro" id="IPR016047">
    <property type="entry name" value="M23ase_b-sheet_dom"/>
</dbReference>
<reference evidence="4 5" key="1">
    <citation type="submission" date="2020-06" db="EMBL/GenBank/DDBJ databases">
        <title>Altererythrobacter lutimaris sp. nov., a marine bacterium isolated from a tidal flat.</title>
        <authorList>
            <person name="Kim D."/>
            <person name="Yoo Y."/>
            <person name="Kim J.-J."/>
        </authorList>
    </citation>
    <scope>NUCLEOTIDE SEQUENCE [LARGE SCALE GENOMIC DNA]</scope>
    <source>
        <strain evidence="4 5">JGD-16</strain>
    </source>
</reference>
<accession>A0A850H7L1</accession>
<keyword evidence="5" id="KW-1185">Reference proteome</keyword>
<gene>
    <name evidence="4" type="ORF">HUO12_10120</name>
</gene>
<dbReference type="Pfam" id="PF01551">
    <property type="entry name" value="Peptidase_M23"/>
    <property type="match status" value="1"/>
</dbReference>
<dbReference type="RefSeq" id="WP_176273475.1">
    <property type="nucleotide sequence ID" value="NZ_JABWTA010000001.1"/>
</dbReference>
<feature type="domain" description="M23ase beta-sheet core" evidence="3">
    <location>
        <begin position="113"/>
        <end position="207"/>
    </location>
</feature>
<dbReference type="SUPFAM" id="SSF51261">
    <property type="entry name" value="Duplicated hybrid motif"/>
    <property type="match status" value="1"/>
</dbReference>
<evidence type="ECO:0000313" key="4">
    <source>
        <dbReference type="EMBL" id="NVE95254.1"/>
    </source>
</evidence>
<evidence type="ECO:0000256" key="2">
    <source>
        <dbReference type="SAM" id="SignalP"/>
    </source>
</evidence>
<dbReference type="CDD" id="cd12797">
    <property type="entry name" value="M23_peptidase"/>
    <property type="match status" value="1"/>
</dbReference>
<evidence type="ECO:0000313" key="5">
    <source>
        <dbReference type="Proteomes" id="UP000546031"/>
    </source>
</evidence>
<organism evidence="4 5">
    <name type="scientific">Altererythrobacter lutimaris</name>
    <dbReference type="NCBI Taxonomy" id="2743979"/>
    <lineage>
        <taxon>Bacteria</taxon>
        <taxon>Pseudomonadati</taxon>
        <taxon>Pseudomonadota</taxon>
        <taxon>Alphaproteobacteria</taxon>
        <taxon>Sphingomonadales</taxon>
        <taxon>Erythrobacteraceae</taxon>
        <taxon>Altererythrobacter</taxon>
    </lineage>
</organism>
<keyword evidence="1 2" id="KW-0732">Signal</keyword>
<evidence type="ECO:0000259" key="3">
    <source>
        <dbReference type="Pfam" id="PF01551"/>
    </source>
</evidence>
<dbReference type="GO" id="GO:0004222">
    <property type="term" value="F:metalloendopeptidase activity"/>
    <property type="evidence" value="ECO:0007669"/>
    <property type="project" value="TreeGrafter"/>
</dbReference>
<feature type="signal peptide" evidence="2">
    <location>
        <begin position="1"/>
        <end position="30"/>
    </location>
</feature>
<dbReference type="Proteomes" id="UP000546031">
    <property type="component" value="Unassembled WGS sequence"/>
</dbReference>
<dbReference type="InterPro" id="IPR011055">
    <property type="entry name" value="Dup_hybrid_motif"/>
</dbReference>
<dbReference type="AlphaFoldDB" id="A0A850H7L1"/>
<name>A0A850H7L1_9SPHN</name>